<protein>
    <recommendedName>
        <fullName evidence="4">Secreted protein</fullName>
    </recommendedName>
</protein>
<dbReference type="RefSeq" id="WP_093613033.1">
    <property type="nucleotide sequence ID" value="NZ_FNFF01000009.1"/>
</dbReference>
<proteinExistence type="predicted"/>
<keyword evidence="1" id="KW-0732">Signal</keyword>
<evidence type="ECO:0000313" key="2">
    <source>
        <dbReference type="EMBL" id="SDK61912.1"/>
    </source>
</evidence>
<organism evidence="2 3">
    <name type="scientific">Streptomyces indicus</name>
    <dbReference type="NCBI Taxonomy" id="417292"/>
    <lineage>
        <taxon>Bacteria</taxon>
        <taxon>Bacillati</taxon>
        <taxon>Actinomycetota</taxon>
        <taxon>Actinomycetes</taxon>
        <taxon>Kitasatosporales</taxon>
        <taxon>Streptomycetaceae</taxon>
        <taxon>Streptomyces</taxon>
    </lineage>
</organism>
<feature type="signal peptide" evidence="1">
    <location>
        <begin position="1"/>
        <end position="26"/>
    </location>
</feature>
<evidence type="ECO:0008006" key="4">
    <source>
        <dbReference type="Google" id="ProtNLM"/>
    </source>
</evidence>
<dbReference type="EMBL" id="FNFF01000009">
    <property type="protein sequence ID" value="SDK61912.1"/>
    <property type="molecule type" value="Genomic_DNA"/>
</dbReference>
<keyword evidence="3" id="KW-1185">Reference proteome</keyword>
<evidence type="ECO:0000313" key="3">
    <source>
        <dbReference type="Proteomes" id="UP000199155"/>
    </source>
</evidence>
<feature type="chain" id="PRO_5011781674" description="Secreted protein" evidence="1">
    <location>
        <begin position="27"/>
        <end position="112"/>
    </location>
</feature>
<dbReference type="Proteomes" id="UP000199155">
    <property type="component" value="Unassembled WGS sequence"/>
</dbReference>
<reference evidence="2 3" key="1">
    <citation type="submission" date="2016-10" db="EMBL/GenBank/DDBJ databases">
        <authorList>
            <person name="de Groot N.N."/>
        </authorList>
    </citation>
    <scope>NUCLEOTIDE SEQUENCE [LARGE SCALE GENOMIC DNA]</scope>
    <source>
        <strain evidence="2 3">CGMCC 4.5727</strain>
    </source>
</reference>
<gene>
    <name evidence="2" type="ORF">SAMN05421806_109163</name>
</gene>
<accession>A0A1G9DDE3</accession>
<dbReference type="AlphaFoldDB" id="A0A1G9DDE3"/>
<dbReference type="STRING" id="417292.SAMN05421806_109163"/>
<sequence length="112" mass="10880">MNKNVVVRGAGIVAAALMILGGTASAASAAAPKPEENLSATADAAVGALVRLDLAGLIDAVIPDLEFDASVNADAEVDAEVGAEAAAKTGAKTKTAKEAIANSSTAASFSIN</sequence>
<name>A0A1G9DDE3_9ACTN</name>
<evidence type="ECO:0000256" key="1">
    <source>
        <dbReference type="SAM" id="SignalP"/>
    </source>
</evidence>